<keyword evidence="3" id="KW-1185">Reference proteome</keyword>
<evidence type="ECO:0000313" key="3">
    <source>
        <dbReference type="Proteomes" id="UP000092445"/>
    </source>
</evidence>
<sequence>MGITYEKIKANGNSVVVERQENLVIEQSRHNFLKHRQSLIKKKYPQFSPRGDKKPIKRQETEEEIKRDGKSANSACKAEKSTNETSTETETEVQLNDIIKEAVDTWVLKKKKSEQIRDSVDKACEQLCSLEHSISNEIEKLKKRRRVLRIGITSGLRLQERKNTSMQQNADSNAKWDYPTKTLDEIIEKFSNKHKFACSSPRCRDEEIMASRPCVRSVGSQINSSKSIETDRGALGDHKSLNKLTEKGYKDSKRSCELDEKTATDLKRDSQQKRLSDIKNFLTSPENMDLKGKNDQMINICYHAAGGNGFYNNSVSTPNNYRSKYYNSSSGYDNNGVFNQSCYRENCFSANGYEYNCTHNESYRNYPLISTQRDATTNTSARYTPRVNSFRTCRRICPPSCARQRTDLDTENFCYRTGSSPSRARSSSPSSKRVSNSFNKEENDLCTKYESVIKSKLQKDLREQFQKARERARAKVRGKHQTKDISEANCEEYVFFKKKEWGEYCKKQERERDKRESKCCNESAEALMQKLPQASCSNLNELLEDCINERSAKREQPTSSSPCPKVRSQCELTFTKHKPRTRSLSPTETCSPSCLCPEYFMDDTQCCKIPLPCDKGIEPEYSFETLCMLKKMKITEYRPSKNKNNGKDKQYNDYINKYKKEQEKESLREQPCLSPKRNTLESTPKYTLCESPAYQSPVKSPPDSRRTSTRRSRNCESPQPVSTPSPVPTPAPTPSSAPTPLIRTTPPASSPVPTYVSDPIPTPIPTPIPSPFLTPIRTPIKHFAHGEPSPQRIKKRTTPPVTASSPSLVVSAITSPKQRENFVAPSYHHTNSVDKDTGTKVDQFTERTTAVEDLNTSKIKSKECIKIKECIGQDGTQITQIQRHLSVEEIFSPNIDRDNMESRNSKGTSNTSPSVHDPLAHLKNILAAFQKQCVDVEALQRLGATVIEALSKVDLRKGGDGDKVKIMKTIETQYVESEIYEMNTPNCTSTSRSAAPTEITMDSRQDIEEFPQCSRGDVEDRELNMQTLSAHDENKFVDCCFEQECSEGKTYDDWEAVDHRKKQLAHFPPPPPITCSTYEDEHYRLPSCSTSLAYYEPTPKTSPASQRHTIDCSTYSHRCRSRVTDTSASLSPQDRNIMNLHIGNHGNADMSFNSNYQSFQQKNRFVPRKQSICRRNDCPCTQSHGSLGLQPTSSKHSDSFGTTYGTTSCCCACEKSHLKHDPKSSNSIYKDCTSNCTLQQRPASAANNNCLVIDRQIPITTCSMPQFSNANNDDFLNMTCGRKHAATSQCVTKVDSQDACVNLRSRPLNLLQCKCSVPSHDSSCSHSASEKTSSTPLRGILKFPTPDDCKSRLKSDEDCSLRNSNYFEAEQCIIVTNDGPQKKVQAGVSYKDACVNDRQKILEPADRNAESIPYKDQNGRPTKRVFRTTMSESVVRNPLNFCKDADLHASNTICQSVPSRCSAAKKSHRKSSTCLRSKNLCPHNYTRLDDQVPPFTHCPCMYDAYISMLEIYYKGKGKPVNLYRQS</sequence>
<feature type="region of interest" description="Disordered" evidence="1">
    <location>
        <begin position="783"/>
        <end position="807"/>
    </location>
</feature>
<dbReference type="VEuPathDB" id="VectorBase:GPAI029251"/>
<protein>
    <submittedName>
        <fullName evidence="2">Uncharacterized protein</fullName>
    </submittedName>
</protein>
<dbReference type="STRING" id="7398.A0A1A9ZYV4"/>
<reference evidence="3" key="1">
    <citation type="submission" date="2014-03" db="EMBL/GenBank/DDBJ databases">
        <authorList>
            <person name="Aksoy S."/>
            <person name="Warren W."/>
            <person name="Wilson R.K."/>
        </authorList>
    </citation>
    <scope>NUCLEOTIDE SEQUENCE [LARGE SCALE GENOMIC DNA]</scope>
    <source>
        <strain evidence="3">IAEA</strain>
    </source>
</reference>
<name>A0A1A9ZYV4_GLOPL</name>
<feature type="compositionally biased region" description="Polar residues" evidence="1">
    <location>
        <begin position="905"/>
        <end position="914"/>
    </location>
</feature>
<dbReference type="Proteomes" id="UP000092445">
    <property type="component" value="Unassembled WGS sequence"/>
</dbReference>
<proteinExistence type="predicted"/>
<feature type="compositionally biased region" description="Low complexity" evidence="1">
    <location>
        <begin position="419"/>
        <end position="437"/>
    </location>
</feature>
<evidence type="ECO:0000256" key="1">
    <source>
        <dbReference type="SAM" id="MobiDB-lite"/>
    </source>
</evidence>
<feature type="region of interest" description="Disordered" evidence="1">
    <location>
        <begin position="43"/>
        <end position="91"/>
    </location>
</feature>
<evidence type="ECO:0000313" key="2">
    <source>
        <dbReference type="EnsemblMetazoa" id="GPAI029251-PA"/>
    </source>
</evidence>
<accession>A0A1A9ZYV4</accession>
<feature type="region of interest" description="Disordered" evidence="1">
    <location>
        <begin position="894"/>
        <end position="916"/>
    </location>
</feature>
<reference evidence="2" key="2">
    <citation type="submission" date="2020-05" db="UniProtKB">
        <authorList>
            <consortium name="EnsemblMetazoa"/>
        </authorList>
    </citation>
    <scope>IDENTIFICATION</scope>
    <source>
        <strain evidence="2">IAEA</strain>
    </source>
</reference>
<dbReference type="EnsemblMetazoa" id="GPAI029251-RA">
    <property type="protein sequence ID" value="GPAI029251-PA"/>
    <property type="gene ID" value="GPAI029251"/>
</dbReference>
<feature type="compositionally biased region" description="Basic and acidic residues" evidence="1">
    <location>
        <begin position="895"/>
        <end position="904"/>
    </location>
</feature>
<feature type="region of interest" description="Disordered" evidence="1">
    <location>
        <begin position="684"/>
        <end position="759"/>
    </location>
</feature>
<organism evidence="2 3">
    <name type="scientific">Glossina pallidipes</name>
    <name type="common">Tsetse fly</name>
    <dbReference type="NCBI Taxonomy" id="7398"/>
    <lineage>
        <taxon>Eukaryota</taxon>
        <taxon>Metazoa</taxon>
        <taxon>Ecdysozoa</taxon>
        <taxon>Arthropoda</taxon>
        <taxon>Hexapoda</taxon>
        <taxon>Insecta</taxon>
        <taxon>Pterygota</taxon>
        <taxon>Neoptera</taxon>
        <taxon>Endopterygota</taxon>
        <taxon>Diptera</taxon>
        <taxon>Brachycera</taxon>
        <taxon>Muscomorpha</taxon>
        <taxon>Hippoboscoidea</taxon>
        <taxon>Glossinidae</taxon>
        <taxon>Glossina</taxon>
    </lineage>
</organism>
<feature type="region of interest" description="Disordered" evidence="1">
    <location>
        <begin position="416"/>
        <end position="439"/>
    </location>
</feature>
<feature type="compositionally biased region" description="Pro residues" evidence="1">
    <location>
        <begin position="721"/>
        <end position="737"/>
    </location>
</feature>
<feature type="compositionally biased region" description="Basic and acidic residues" evidence="1">
    <location>
        <begin position="50"/>
        <end position="70"/>
    </location>
</feature>